<organism evidence="2 3">
    <name type="scientific">Burkholderia pseudomallei 1710a</name>
    <dbReference type="NCBI Taxonomy" id="320371"/>
    <lineage>
        <taxon>Bacteria</taxon>
        <taxon>Pseudomonadati</taxon>
        <taxon>Pseudomonadota</taxon>
        <taxon>Betaproteobacteria</taxon>
        <taxon>Burkholderiales</taxon>
        <taxon>Burkholderiaceae</taxon>
        <taxon>Burkholderia</taxon>
        <taxon>pseudomallei group</taxon>
    </lineage>
</organism>
<proteinExistence type="predicted"/>
<protein>
    <submittedName>
        <fullName evidence="2">Uncharacterized protein</fullName>
    </submittedName>
</protein>
<evidence type="ECO:0000313" key="2">
    <source>
        <dbReference type="EMBL" id="EET07324.1"/>
    </source>
</evidence>
<reference evidence="3" key="1">
    <citation type="submission" date="2007-08" db="EMBL/GenBank/DDBJ databases">
        <title>Annotation of Burkholderia pseudomallei 1710a.</title>
        <authorList>
            <person name="Harkins D.M."/>
            <person name="DeShazer D."/>
            <person name="Woods D.E."/>
            <person name="Brinkac L.M."/>
            <person name="Brown K.A."/>
            <person name="Hung G.C."/>
            <person name="Tuanyok A."/>
            <person name="Zhang B."/>
            <person name="Nierman W.C."/>
        </authorList>
    </citation>
    <scope>NUCLEOTIDE SEQUENCE [LARGE SCALE GENOMIC DNA]</scope>
    <source>
        <strain evidence="3">1710a</strain>
    </source>
</reference>
<accession>A0A0E1W4L1</accession>
<evidence type="ECO:0000256" key="1">
    <source>
        <dbReference type="SAM" id="MobiDB-lite"/>
    </source>
</evidence>
<dbReference type="RefSeq" id="WP_004526214.1">
    <property type="nucleotide sequence ID" value="NZ_CM000832.1"/>
</dbReference>
<reference evidence="2 3" key="2">
    <citation type="submission" date="2009-05" db="EMBL/GenBank/DDBJ databases">
        <authorList>
            <person name="Harkins D.M."/>
            <person name="DeShazer D."/>
            <person name="Woods D.E."/>
            <person name="Brinkac L.M."/>
            <person name="Brown K.A."/>
            <person name="Hung G.C."/>
            <person name="Tuanyok A."/>
            <person name="Zhang B."/>
            <person name="Nierman W.C."/>
        </authorList>
    </citation>
    <scope>NUCLEOTIDE SEQUENCE [LARGE SCALE GENOMIC DNA]</scope>
    <source>
        <strain evidence="2 3">1710a</strain>
    </source>
</reference>
<gene>
    <name evidence="2" type="ORF">BURPS1710A_1115</name>
</gene>
<dbReference type="Proteomes" id="UP000001812">
    <property type="component" value="Chromosome I"/>
</dbReference>
<feature type="region of interest" description="Disordered" evidence="1">
    <location>
        <begin position="19"/>
        <end position="50"/>
    </location>
</feature>
<dbReference type="AlphaFoldDB" id="A0A0E1W4L1"/>
<name>A0A0E1W4L1_BURPE</name>
<dbReference type="EMBL" id="CM000832">
    <property type="protein sequence ID" value="EET07324.1"/>
    <property type="molecule type" value="Genomic_DNA"/>
</dbReference>
<dbReference type="HOGENOM" id="CLU_201014_0_0_4"/>
<evidence type="ECO:0000313" key="3">
    <source>
        <dbReference type="Proteomes" id="UP000001812"/>
    </source>
</evidence>
<sequence>MPSSAERAARLDARVVAATTHVGERRDRARRAAPAGGANQTSANKTGGGIAWRRATRMPSIHAMDAVVGPQRT</sequence>